<dbReference type="AlphaFoldDB" id="A0A8S9ZCY6"/>
<reference evidence="1" key="1">
    <citation type="journal article" date="2020" name="Ecol. Evol.">
        <title>Genome structure and content of the rice root-knot nematode (Meloidogyne graminicola).</title>
        <authorList>
            <person name="Phan N.T."/>
            <person name="Danchin E.G.J."/>
            <person name="Klopp C."/>
            <person name="Perfus-Barbeoch L."/>
            <person name="Kozlowski D.K."/>
            <person name="Koutsovoulos G.D."/>
            <person name="Lopez-Roques C."/>
            <person name="Bouchez O."/>
            <person name="Zahm M."/>
            <person name="Besnard G."/>
            <person name="Bellafiore S."/>
        </authorList>
    </citation>
    <scope>NUCLEOTIDE SEQUENCE</scope>
    <source>
        <strain evidence="1">VN-18</strain>
    </source>
</reference>
<name>A0A8S9ZCY6_9BILA</name>
<gene>
    <name evidence="1" type="ORF">Mgra_00009753</name>
</gene>
<accession>A0A8S9ZCY6</accession>
<evidence type="ECO:0000313" key="1">
    <source>
        <dbReference type="EMBL" id="KAF7626062.1"/>
    </source>
</evidence>
<organism evidence="1 2">
    <name type="scientific">Meloidogyne graminicola</name>
    <dbReference type="NCBI Taxonomy" id="189291"/>
    <lineage>
        <taxon>Eukaryota</taxon>
        <taxon>Metazoa</taxon>
        <taxon>Ecdysozoa</taxon>
        <taxon>Nematoda</taxon>
        <taxon>Chromadorea</taxon>
        <taxon>Rhabditida</taxon>
        <taxon>Tylenchina</taxon>
        <taxon>Tylenchomorpha</taxon>
        <taxon>Tylenchoidea</taxon>
        <taxon>Meloidogynidae</taxon>
        <taxon>Meloidogyninae</taxon>
        <taxon>Meloidogyne</taxon>
    </lineage>
</organism>
<dbReference type="Proteomes" id="UP000605970">
    <property type="component" value="Unassembled WGS sequence"/>
</dbReference>
<evidence type="ECO:0000313" key="2">
    <source>
        <dbReference type="Proteomes" id="UP000605970"/>
    </source>
</evidence>
<keyword evidence="2" id="KW-1185">Reference proteome</keyword>
<protein>
    <submittedName>
        <fullName evidence="1">Uncharacterized protein</fullName>
    </submittedName>
</protein>
<proteinExistence type="predicted"/>
<dbReference type="EMBL" id="JABEBT010000181">
    <property type="protein sequence ID" value="KAF7626062.1"/>
    <property type="molecule type" value="Genomic_DNA"/>
</dbReference>
<sequence length="18" mass="2089">MKGIFPVVKEDLFPQQNV</sequence>
<comment type="caution">
    <text evidence="1">The sequence shown here is derived from an EMBL/GenBank/DDBJ whole genome shotgun (WGS) entry which is preliminary data.</text>
</comment>